<keyword evidence="4" id="KW-0689">Ribosomal protein</keyword>
<dbReference type="Pfam" id="PF00583">
    <property type="entry name" value="Acetyltransf_1"/>
    <property type="match status" value="1"/>
</dbReference>
<keyword evidence="4" id="KW-0687">Ribonucleoprotein</keyword>
<dbReference type="AlphaFoldDB" id="A0A4R3NU20"/>
<evidence type="ECO:0000313" key="4">
    <source>
        <dbReference type="EMBL" id="TCT40298.1"/>
    </source>
</evidence>
<dbReference type="Gene3D" id="3.40.630.30">
    <property type="match status" value="1"/>
</dbReference>
<dbReference type="PANTHER" id="PTHR43420">
    <property type="entry name" value="ACETYLTRANSFERASE"/>
    <property type="match status" value="1"/>
</dbReference>
<accession>A0A4R3NU20</accession>
<proteinExistence type="predicted"/>
<name>A0A4R3NU20_9HYPH</name>
<dbReference type="RefSeq" id="WP_132310307.1">
    <property type="nucleotide sequence ID" value="NZ_SMAR01000009.1"/>
</dbReference>
<feature type="domain" description="N-acetyltransferase" evidence="3">
    <location>
        <begin position="5"/>
        <end position="194"/>
    </location>
</feature>
<dbReference type="InterPro" id="IPR016181">
    <property type="entry name" value="Acyl_CoA_acyltransferase"/>
</dbReference>
<dbReference type="GO" id="GO:0005840">
    <property type="term" value="C:ribosome"/>
    <property type="evidence" value="ECO:0007669"/>
    <property type="project" value="UniProtKB-KW"/>
</dbReference>
<dbReference type="EMBL" id="SMAR01000009">
    <property type="protein sequence ID" value="TCT40298.1"/>
    <property type="molecule type" value="Genomic_DNA"/>
</dbReference>
<dbReference type="OrthoDB" id="9788924at2"/>
<comment type="caution">
    <text evidence="4">The sequence shown here is derived from an EMBL/GenBank/DDBJ whole genome shotgun (WGS) entry which is preliminary data.</text>
</comment>
<reference evidence="4 5" key="1">
    <citation type="submission" date="2019-03" db="EMBL/GenBank/DDBJ databases">
        <title>Freshwater and sediment microbial communities from various areas in North America, analyzing microbe dynamics in response to fracking.</title>
        <authorList>
            <person name="Lamendella R."/>
        </authorList>
    </citation>
    <scope>NUCLEOTIDE SEQUENCE [LARGE SCALE GENOMIC DNA]</scope>
    <source>
        <strain evidence="4 5">175.2</strain>
    </source>
</reference>
<evidence type="ECO:0000259" key="3">
    <source>
        <dbReference type="PROSITE" id="PS51186"/>
    </source>
</evidence>
<gene>
    <name evidence="4" type="ORF">EDC90_100920</name>
</gene>
<dbReference type="Proteomes" id="UP000295097">
    <property type="component" value="Unassembled WGS sequence"/>
</dbReference>
<dbReference type="PANTHER" id="PTHR43420:SF47">
    <property type="entry name" value="N-ACETYLTRANSFERASE DOMAIN-CONTAINING PROTEIN"/>
    <property type="match status" value="1"/>
</dbReference>
<keyword evidence="5" id="KW-1185">Reference proteome</keyword>
<dbReference type="CDD" id="cd04301">
    <property type="entry name" value="NAT_SF"/>
    <property type="match status" value="1"/>
</dbReference>
<keyword evidence="2" id="KW-0012">Acyltransferase</keyword>
<dbReference type="InterPro" id="IPR050680">
    <property type="entry name" value="YpeA/RimI_acetyltransf"/>
</dbReference>
<keyword evidence="1" id="KW-0808">Transferase</keyword>
<dbReference type="SUPFAM" id="SSF55729">
    <property type="entry name" value="Acyl-CoA N-acyltransferases (Nat)"/>
    <property type="match status" value="1"/>
</dbReference>
<sequence length="195" mass="21966">MISSFTIRNAREDDASDMVRLVNIAEHGLTLWYWSRLAGEGQDPWAVGRQCVCDEQDPLFWGNAVIASLGTDVAAVMIGYPLDDAHDPRRESEKPVVFQPFQALKTVAMGTYYVDVLAAYAEYRGRGLGSLLLERAERQAGGLDLSLVTSDANIAALRLYRRLGFEEIDRRALIREPDWQSEGENWLLMVKKTTR</sequence>
<protein>
    <submittedName>
        <fullName evidence="4">Ribosomal protein S18 acetylase RimI-like enzyme</fullName>
    </submittedName>
</protein>
<organism evidence="4 5">
    <name type="scientific">Martelella mediterranea</name>
    <dbReference type="NCBI Taxonomy" id="293089"/>
    <lineage>
        <taxon>Bacteria</taxon>
        <taxon>Pseudomonadati</taxon>
        <taxon>Pseudomonadota</taxon>
        <taxon>Alphaproteobacteria</taxon>
        <taxon>Hyphomicrobiales</taxon>
        <taxon>Aurantimonadaceae</taxon>
        <taxon>Martelella</taxon>
    </lineage>
</organism>
<dbReference type="InterPro" id="IPR000182">
    <property type="entry name" value="GNAT_dom"/>
</dbReference>
<evidence type="ECO:0000313" key="5">
    <source>
        <dbReference type="Proteomes" id="UP000295097"/>
    </source>
</evidence>
<evidence type="ECO:0000256" key="1">
    <source>
        <dbReference type="ARBA" id="ARBA00022679"/>
    </source>
</evidence>
<dbReference type="GO" id="GO:0016747">
    <property type="term" value="F:acyltransferase activity, transferring groups other than amino-acyl groups"/>
    <property type="evidence" value="ECO:0007669"/>
    <property type="project" value="InterPro"/>
</dbReference>
<evidence type="ECO:0000256" key="2">
    <source>
        <dbReference type="ARBA" id="ARBA00023315"/>
    </source>
</evidence>
<dbReference type="PROSITE" id="PS51186">
    <property type="entry name" value="GNAT"/>
    <property type="match status" value="1"/>
</dbReference>